<dbReference type="Proteomes" id="UP000616547">
    <property type="component" value="Unassembled WGS sequence"/>
</dbReference>
<reference evidence="3" key="1">
    <citation type="submission" date="2021-01" db="EMBL/GenBank/DDBJ databases">
        <title>Draft genome sequence of Nasalis larvatus strain YZ03.</title>
        <authorList>
            <person name="Suzuki-Hashido N."/>
            <person name="Tsuchida S."/>
            <person name="Hayakawa T."/>
        </authorList>
    </citation>
    <scope>NUCLEOTIDE SEQUENCE [LARGE SCALE GENOMIC DNA]</scope>
    <source>
        <strain evidence="3">YZ03</strain>
    </source>
</reference>
<keyword evidence="3" id="KW-1185">Reference proteome</keyword>
<feature type="transmembrane region" description="Helical" evidence="1">
    <location>
        <begin position="283"/>
        <end position="305"/>
    </location>
</feature>
<evidence type="ECO:0000313" key="3">
    <source>
        <dbReference type="Proteomes" id="UP000616547"/>
    </source>
</evidence>
<gene>
    <name evidence="2" type="ORF">lacNasYZ03_17450</name>
</gene>
<accession>A0ABQ3W682</accession>
<feature type="transmembrane region" description="Helical" evidence="1">
    <location>
        <begin position="598"/>
        <end position="619"/>
    </location>
</feature>
<proteinExistence type="predicted"/>
<feature type="transmembrane region" description="Helical" evidence="1">
    <location>
        <begin position="552"/>
        <end position="578"/>
    </location>
</feature>
<keyword evidence="1" id="KW-0812">Transmembrane</keyword>
<feature type="transmembrane region" description="Helical" evidence="1">
    <location>
        <begin position="242"/>
        <end position="262"/>
    </location>
</feature>
<evidence type="ECO:0000256" key="1">
    <source>
        <dbReference type="SAM" id="Phobius"/>
    </source>
</evidence>
<dbReference type="EMBL" id="BOCI01000473">
    <property type="protein sequence ID" value="GHW02058.1"/>
    <property type="molecule type" value="Genomic_DNA"/>
</dbReference>
<keyword evidence="1" id="KW-0472">Membrane</keyword>
<feature type="transmembrane region" description="Helical" evidence="1">
    <location>
        <begin position="166"/>
        <end position="183"/>
    </location>
</feature>
<sequence length="660" mass="73335">MDMISKIKNTLFAAIVVVLSWLLLSLVQDYDLQSIPNLHQVVSITSWDKKKSKKEIYQLLAKDAKSAGIDLVKLRLLDQDGKNTKLVYNFNSSSKTQYSWRKNSQVKRLSKSELMLEDVLGNYYTNATTAQFASLASDLSEAGLQVTVYKSSFKDELLNNTVYQDGLLVFSSLLGMLLIIMILDKSFRYKEYAILQVNGLSSGKIFLRDFAKEILPFVLTILLPLVVFSLLAARSLNGQGSLFYFKAICLLILALSAIYWIFDFISYVSLALIKPYAAIKGQFAGKGFLYLGYVLKIAIVLLLGVNLASLGQKYSAYQQDKQIMQLWQKKPASYIANLGQVDQGNDKRVKEVDRKVHRLVAGDKQAILAKNAQQFQPNPSSTDIQNGNVLVVNPAFLKASSVKDEQGKRVMANDANTVYILLPKNRAYQKATFEKKAKSWIKFQQTLPNVYGKTKQIKYKLVYIQSQQVFNYTAGQDIANSISTDPIILAVDAKMLSDDFFTASLSQGQVVFPSLAKLQKEIKQTGLTSYVNGITNVKSTAASLYAQLLTELSIIGVIAALSLTQMFFMVSYVSASFFESKKRRLTVYQVFGLSNRKLVSHFALANALSDLALLAAVLVRQGEAAIFWLGLLLAALEVAAIALSAKQAESNMLRGLNRGN</sequence>
<keyword evidence="1" id="KW-1133">Transmembrane helix</keyword>
<feature type="transmembrane region" description="Helical" evidence="1">
    <location>
        <begin position="214"/>
        <end position="236"/>
    </location>
</feature>
<comment type="caution">
    <text evidence="2">The sequence shown here is derived from an EMBL/GenBank/DDBJ whole genome shotgun (WGS) entry which is preliminary data.</text>
</comment>
<evidence type="ECO:0008006" key="4">
    <source>
        <dbReference type="Google" id="ProtNLM"/>
    </source>
</evidence>
<organism evidence="2 3">
    <name type="scientific">Lactobacillus nasalidis</name>
    <dbReference type="NCBI Taxonomy" id="2797258"/>
    <lineage>
        <taxon>Bacteria</taxon>
        <taxon>Bacillati</taxon>
        <taxon>Bacillota</taxon>
        <taxon>Bacilli</taxon>
        <taxon>Lactobacillales</taxon>
        <taxon>Lactobacillaceae</taxon>
        <taxon>Lactobacillus</taxon>
    </lineage>
</organism>
<evidence type="ECO:0000313" key="2">
    <source>
        <dbReference type="EMBL" id="GHW02058.1"/>
    </source>
</evidence>
<feature type="transmembrane region" description="Helical" evidence="1">
    <location>
        <begin position="625"/>
        <end position="645"/>
    </location>
</feature>
<name>A0ABQ3W682_9LACO</name>
<protein>
    <recommendedName>
        <fullName evidence="4">DUF1430 domain-containing protein</fullName>
    </recommendedName>
</protein>